<dbReference type="OrthoDB" id="9901222at2"/>
<dbReference type="RefSeq" id="WP_097554491.1">
    <property type="nucleotide sequence ID" value="NZ_PCMW01000064.1"/>
</dbReference>
<keyword evidence="1" id="KW-0732">Signal</keyword>
<dbReference type="AlphaFoldDB" id="A0A2H3KA05"/>
<reference evidence="2 3" key="1">
    <citation type="submission" date="2017-09" db="EMBL/GenBank/DDBJ databases">
        <title>Whole genomes of Flavobacteriaceae.</title>
        <authorList>
            <person name="Stine C."/>
            <person name="Li C."/>
            <person name="Tadesse D."/>
        </authorList>
    </citation>
    <scope>NUCLEOTIDE SEQUENCE [LARGE SCALE GENOMIC DNA]</scope>
    <source>
        <strain evidence="2 3">ATCC 35036</strain>
    </source>
</reference>
<gene>
    <name evidence="2" type="ORF">B0A77_11205</name>
</gene>
<feature type="chain" id="PRO_5013621899" description="Lipoprotein" evidence="1">
    <location>
        <begin position="22"/>
        <end position="187"/>
    </location>
</feature>
<accession>A0A2H3KA05</accession>
<evidence type="ECO:0000313" key="3">
    <source>
        <dbReference type="Proteomes" id="UP000220828"/>
    </source>
</evidence>
<evidence type="ECO:0000256" key="1">
    <source>
        <dbReference type="SAM" id="SignalP"/>
    </source>
</evidence>
<protein>
    <recommendedName>
        <fullName evidence="4">Lipoprotein</fullName>
    </recommendedName>
</protein>
<name>A0A2H3KA05_9FLAO</name>
<proteinExistence type="predicted"/>
<dbReference type="PROSITE" id="PS51257">
    <property type="entry name" value="PROKAR_LIPOPROTEIN"/>
    <property type="match status" value="1"/>
</dbReference>
<evidence type="ECO:0000313" key="2">
    <source>
        <dbReference type="EMBL" id="PDS23295.1"/>
    </source>
</evidence>
<dbReference type="EMBL" id="PCMW01000064">
    <property type="protein sequence ID" value="PDS23295.1"/>
    <property type="molecule type" value="Genomic_DNA"/>
</dbReference>
<evidence type="ECO:0008006" key="4">
    <source>
        <dbReference type="Google" id="ProtNLM"/>
    </source>
</evidence>
<organism evidence="2 3">
    <name type="scientific">Flavobacterium branchiophilum</name>
    <dbReference type="NCBI Taxonomy" id="55197"/>
    <lineage>
        <taxon>Bacteria</taxon>
        <taxon>Pseudomonadati</taxon>
        <taxon>Bacteroidota</taxon>
        <taxon>Flavobacteriia</taxon>
        <taxon>Flavobacteriales</taxon>
        <taxon>Flavobacteriaceae</taxon>
        <taxon>Flavobacterium</taxon>
    </lineage>
</organism>
<comment type="caution">
    <text evidence="2">The sequence shown here is derived from an EMBL/GenBank/DDBJ whole genome shotgun (WGS) entry which is preliminary data.</text>
</comment>
<dbReference type="Proteomes" id="UP000220828">
    <property type="component" value="Unassembled WGS sequence"/>
</dbReference>
<feature type="signal peptide" evidence="1">
    <location>
        <begin position="1"/>
        <end position="21"/>
    </location>
</feature>
<sequence length="187" mass="22032">MKMYFPLFGLFLLSCSSYNHSNYGFEIENCSNLNDTLVRKDGFYTEILEKGHTSVRELFFIGENVVKTNGSSYDNEYDRYTFYKNYKEVYKNEILKSKYCIVGKRIFAYVNQSIIKDCIIHACSDLIYLNFEGEIKNKDSIVNWHLVPPFPKFNKKEMELNKDLFEPKTLIFVKSDAVKKLNNPQNQ</sequence>